<proteinExistence type="predicted"/>
<dbReference type="AlphaFoldDB" id="A0A8K1FGR6"/>
<protein>
    <submittedName>
        <fullName evidence="2">Uncharacterized protein</fullName>
    </submittedName>
</protein>
<evidence type="ECO:0000313" key="3">
    <source>
        <dbReference type="Proteomes" id="UP000794436"/>
    </source>
</evidence>
<reference evidence="2" key="1">
    <citation type="submission" date="2019-03" db="EMBL/GenBank/DDBJ databases">
        <title>Long read genome sequence of the mycoparasitic Pythium oligandrum ATCC 38472 isolated from sugarbeet rhizosphere.</title>
        <authorList>
            <person name="Gaulin E."/>
        </authorList>
    </citation>
    <scope>NUCLEOTIDE SEQUENCE</scope>
    <source>
        <strain evidence="2">ATCC 38472_TT</strain>
    </source>
</reference>
<evidence type="ECO:0000256" key="1">
    <source>
        <dbReference type="SAM" id="Coils"/>
    </source>
</evidence>
<name>A0A8K1FGR6_PYTOL</name>
<sequence>MDLEADVTTLDAVLAFIDGYDGHKKAPGTQEEAPSVVLAKDADSVVKKRKRSEEKRLPEAPKRELERLRQEAERLEETVESLKKSMVHVFHGRDYERSMHLFRERRALVKVWSRIAARQCGLRRDAEEENERLKKRLVKQRKTLARFQSMIQRELTETKTPSPAQDQRLLPAWTMPSDGGDPRELMGMLAGLLVDIKTAYDGTSTWLRTFQSLRSAGESTNTRMVPLSPTQVVFEVLVMHVVPFDFQAVGDAMWSNVVKDLCSGFDLMREDTQVEGRETVFREQSFERGATIESSDKVRLQRYGSAQRFVGNNRMVLIHAGRSRSIHVKGHPLPGLTLTELHWNIFEPSETGVCLSSTSLQVVLQMEEDFSISKDTITTLYDFFTTKTLSDADIVTRYIEDKLLEKWH</sequence>
<keyword evidence="3" id="KW-1185">Reference proteome</keyword>
<organism evidence="2 3">
    <name type="scientific">Pythium oligandrum</name>
    <name type="common">Mycoparasitic fungus</name>
    <dbReference type="NCBI Taxonomy" id="41045"/>
    <lineage>
        <taxon>Eukaryota</taxon>
        <taxon>Sar</taxon>
        <taxon>Stramenopiles</taxon>
        <taxon>Oomycota</taxon>
        <taxon>Peronosporomycetes</taxon>
        <taxon>Pythiales</taxon>
        <taxon>Pythiaceae</taxon>
        <taxon>Pythium</taxon>
    </lineage>
</organism>
<dbReference type="Proteomes" id="UP000794436">
    <property type="component" value="Unassembled WGS sequence"/>
</dbReference>
<dbReference type="EMBL" id="SPLM01000110">
    <property type="protein sequence ID" value="TMW58982.1"/>
    <property type="molecule type" value="Genomic_DNA"/>
</dbReference>
<dbReference type="OrthoDB" id="124765at2759"/>
<evidence type="ECO:0000313" key="2">
    <source>
        <dbReference type="EMBL" id="TMW58982.1"/>
    </source>
</evidence>
<accession>A0A8K1FGR6</accession>
<keyword evidence="1" id="KW-0175">Coiled coil</keyword>
<feature type="coiled-coil region" evidence="1">
    <location>
        <begin position="116"/>
        <end position="150"/>
    </location>
</feature>
<comment type="caution">
    <text evidence="2">The sequence shown here is derived from an EMBL/GenBank/DDBJ whole genome shotgun (WGS) entry which is preliminary data.</text>
</comment>
<gene>
    <name evidence="2" type="ORF">Poli38472_007127</name>
</gene>